<dbReference type="PANTHER" id="PTHR11863">
    <property type="entry name" value="STEROL DESATURASE"/>
    <property type="match status" value="1"/>
</dbReference>
<sequence>METWIRLSIFLAVLALMLLWEARQPKRVARVSRWHRWRSHLALILTSSVLMRLVAPVGLTGIALWVTDNSWGVLNQFERPLWLAIALGLIALDVVLYWQHRAFHRIPWLWRLHRVHHADPDFDVTTGVRFHPIEMLLSLAIKAATITLLGIPASAVLIFEVTLNACSLFNHGNVQLPPKLESIVRKILITQELHRIHHSSLKRETNSNYGFSVVWWDWLFGSYTDRASAGSDHVDIGLQAYRNEKQNTPYIELIKLPFYKK</sequence>
<feature type="transmembrane region" description="Helical" evidence="5">
    <location>
        <begin position="43"/>
        <end position="66"/>
    </location>
</feature>
<comment type="caution">
    <text evidence="7">The sequence shown here is derived from an EMBL/GenBank/DDBJ whole genome shotgun (WGS) entry which is preliminary data.</text>
</comment>
<name>A0A348WQ11_9GAMM</name>
<organism evidence="7 8">
    <name type="scientific">Idiomarina baltica</name>
    <dbReference type="NCBI Taxonomy" id="190892"/>
    <lineage>
        <taxon>Bacteria</taxon>
        <taxon>Pseudomonadati</taxon>
        <taxon>Pseudomonadota</taxon>
        <taxon>Gammaproteobacteria</taxon>
        <taxon>Alteromonadales</taxon>
        <taxon>Idiomarinaceae</taxon>
        <taxon>Idiomarina</taxon>
    </lineage>
</organism>
<gene>
    <name evidence="7" type="ORF">DCR58_07545</name>
</gene>
<dbReference type="Pfam" id="PF04116">
    <property type="entry name" value="FA_hydroxylase"/>
    <property type="match status" value="1"/>
</dbReference>
<keyword evidence="3 5" id="KW-1133">Transmembrane helix</keyword>
<dbReference type="GO" id="GO:0005506">
    <property type="term" value="F:iron ion binding"/>
    <property type="evidence" value="ECO:0007669"/>
    <property type="project" value="InterPro"/>
</dbReference>
<feature type="domain" description="Fatty acid hydroxylase" evidence="6">
    <location>
        <begin position="86"/>
        <end position="222"/>
    </location>
</feature>
<protein>
    <submittedName>
        <fullName evidence="7">Sterol desaturase</fullName>
    </submittedName>
</protein>
<proteinExistence type="predicted"/>
<comment type="subcellular location">
    <subcellularLocation>
        <location evidence="1">Membrane</location>
    </subcellularLocation>
</comment>
<dbReference type="InterPro" id="IPR006694">
    <property type="entry name" value="Fatty_acid_hydroxylase"/>
</dbReference>
<reference evidence="7 8" key="1">
    <citation type="journal article" date="2018" name="Nat. Biotechnol.">
        <title>A standardized bacterial taxonomy based on genome phylogeny substantially revises the tree of life.</title>
        <authorList>
            <person name="Parks D.H."/>
            <person name="Chuvochina M."/>
            <person name="Waite D.W."/>
            <person name="Rinke C."/>
            <person name="Skarshewski A."/>
            <person name="Chaumeil P.A."/>
            <person name="Hugenholtz P."/>
        </authorList>
    </citation>
    <scope>NUCLEOTIDE SEQUENCE [LARGE SCALE GENOMIC DNA]</scope>
    <source>
        <strain evidence="7">UBA9360</strain>
    </source>
</reference>
<dbReference type="InterPro" id="IPR050307">
    <property type="entry name" value="Sterol_Desaturase_Related"/>
</dbReference>
<evidence type="ECO:0000256" key="5">
    <source>
        <dbReference type="SAM" id="Phobius"/>
    </source>
</evidence>
<keyword evidence="4 5" id="KW-0472">Membrane</keyword>
<evidence type="ECO:0000256" key="3">
    <source>
        <dbReference type="ARBA" id="ARBA00022989"/>
    </source>
</evidence>
<dbReference type="GO" id="GO:0016491">
    <property type="term" value="F:oxidoreductase activity"/>
    <property type="evidence" value="ECO:0007669"/>
    <property type="project" value="InterPro"/>
</dbReference>
<dbReference type="Proteomes" id="UP000262878">
    <property type="component" value="Unassembled WGS sequence"/>
</dbReference>
<evidence type="ECO:0000313" key="7">
    <source>
        <dbReference type="EMBL" id="HAR56623.1"/>
    </source>
</evidence>
<evidence type="ECO:0000256" key="4">
    <source>
        <dbReference type="ARBA" id="ARBA00023136"/>
    </source>
</evidence>
<dbReference type="EMBL" id="DMUP01000173">
    <property type="protein sequence ID" value="HAR56623.1"/>
    <property type="molecule type" value="Genomic_DNA"/>
</dbReference>
<dbReference type="STRING" id="314276.OS145_10937"/>
<dbReference type="AlphaFoldDB" id="A0A348WQ11"/>
<evidence type="ECO:0000256" key="2">
    <source>
        <dbReference type="ARBA" id="ARBA00022692"/>
    </source>
</evidence>
<dbReference type="GO" id="GO:0008610">
    <property type="term" value="P:lipid biosynthetic process"/>
    <property type="evidence" value="ECO:0007669"/>
    <property type="project" value="InterPro"/>
</dbReference>
<evidence type="ECO:0000256" key="1">
    <source>
        <dbReference type="ARBA" id="ARBA00004370"/>
    </source>
</evidence>
<keyword evidence="2 5" id="KW-0812">Transmembrane</keyword>
<evidence type="ECO:0000313" key="8">
    <source>
        <dbReference type="Proteomes" id="UP000262878"/>
    </source>
</evidence>
<feature type="transmembrane region" description="Helical" evidence="5">
    <location>
        <begin position="139"/>
        <end position="159"/>
    </location>
</feature>
<accession>A0A348WQ11</accession>
<dbReference type="GO" id="GO:0016020">
    <property type="term" value="C:membrane"/>
    <property type="evidence" value="ECO:0007669"/>
    <property type="project" value="UniProtKB-SubCell"/>
</dbReference>
<feature type="transmembrane region" description="Helical" evidence="5">
    <location>
        <begin position="6"/>
        <end position="22"/>
    </location>
</feature>
<evidence type="ECO:0000259" key="6">
    <source>
        <dbReference type="Pfam" id="PF04116"/>
    </source>
</evidence>
<feature type="transmembrane region" description="Helical" evidence="5">
    <location>
        <begin position="81"/>
        <end position="98"/>
    </location>
</feature>